<accession>A0A7S3K397</accession>
<proteinExistence type="predicted"/>
<gene>
    <name evidence="1" type="ORF">ALAG00032_LOCUS12869</name>
</gene>
<reference evidence="1" key="1">
    <citation type="submission" date="2021-01" db="EMBL/GenBank/DDBJ databases">
        <authorList>
            <person name="Corre E."/>
            <person name="Pelletier E."/>
            <person name="Niang G."/>
            <person name="Scheremetjew M."/>
            <person name="Finn R."/>
            <person name="Kale V."/>
            <person name="Holt S."/>
            <person name="Cochrane G."/>
            <person name="Meng A."/>
            <person name="Brown T."/>
            <person name="Cohen L."/>
        </authorList>
    </citation>
    <scope>NUCLEOTIDE SEQUENCE</scope>
    <source>
        <strain evidence="1">CCMP1510</strain>
    </source>
</reference>
<dbReference type="AlphaFoldDB" id="A0A7S3K397"/>
<name>A0A7S3K397_9STRA</name>
<protein>
    <submittedName>
        <fullName evidence="1">Uncharacterized protein</fullName>
    </submittedName>
</protein>
<evidence type="ECO:0000313" key="1">
    <source>
        <dbReference type="EMBL" id="CAE0372086.1"/>
    </source>
</evidence>
<organism evidence="1">
    <name type="scientific">Aureoumbra lagunensis</name>
    <dbReference type="NCBI Taxonomy" id="44058"/>
    <lineage>
        <taxon>Eukaryota</taxon>
        <taxon>Sar</taxon>
        <taxon>Stramenopiles</taxon>
        <taxon>Ochrophyta</taxon>
        <taxon>Pelagophyceae</taxon>
        <taxon>Pelagomonadales</taxon>
        <taxon>Aureoumbra</taxon>
    </lineage>
</organism>
<sequence length="250" mass="27762">MTEAKRLVMAFSMHLSDTTGIRPARFDDITGASGVESKAMCSSIDQVKSPRKPPTPPSRLAFAVCDSASKLLDPHPTISQFQDDLYLVGAFVRFLDPNRAPTIITAAAHNGFPFVLHIQHRSSAIISTAPIITLDNYTYNTGSLFLRLAPQSEHVNLKTLHHHYPVLRIHDEEDIKPLGSAVKWANTSLIHLPQCHLFVWHPDPKGAGEPFGFTKLSFFQVNDNITTFPRRLLTSSVIQQGDAPFKRKDG</sequence>
<dbReference type="EMBL" id="HBIJ01019677">
    <property type="protein sequence ID" value="CAE0372086.1"/>
    <property type="molecule type" value="Transcribed_RNA"/>
</dbReference>